<reference evidence="1 2" key="1">
    <citation type="submission" date="2017-12" db="EMBL/GenBank/DDBJ databases">
        <title>Sequencing, de novo assembly and annotation of complete genome of a new Thraustochytrid species, strain FCC1311.</title>
        <authorList>
            <person name="Sedici K."/>
            <person name="Godart F."/>
            <person name="Aiese Cigliano R."/>
            <person name="Sanseverino W."/>
            <person name="Barakat M."/>
            <person name="Ortet P."/>
            <person name="Marechal E."/>
            <person name="Cagnac O."/>
            <person name="Amato A."/>
        </authorList>
    </citation>
    <scope>NUCLEOTIDE SEQUENCE [LARGE SCALE GENOMIC DNA]</scope>
</reference>
<dbReference type="Proteomes" id="UP000241890">
    <property type="component" value="Unassembled WGS sequence"/>
</dbReference>
<dbReference type="InParanoid" id="A0A2R5GUI4"/>
<keyword evidence="2" id="KW-1185">Reference proteome</keyword>
<evidence type="ECO:0000313" key="1">
    <source>
        <dbReference type="EMBL" id="GBG34225.1"/>
    </source>
</evidence>
<evidence type="ECO:0000313" key="2">
    <source>
        <dbReference type="Proteomes" id="UP000241890"/>
    </source>
</evidence>
<gene>
    <name evidence="1" type="ORF">FCC1311_104492</name>
</gene>
<comment type="caution">
    <text evidence="1">The sequence shown here is derived from an EMBL/GenBank/DDBJ whole genome shotgun (WGS) entry which is preliminary data.</text>
</comment>
<dbReference type="OrthoDB" id="273230at2759"/>
<name>A0A2R5GUI4_9STRA</name>
<organism evidence="1 2">
    <name type="scientific">Hondaea fermentalgiana</name>
    <dbReference type="NCBI Taxonomy" id="2315210"/>
    <lineage>
        <taxon>Eukaryota</taxon>
        <taxon>Sar</taxon>
        <taxon>Stramenopiles</taxon>
        <taxon>Bigyra</taxon>
        <taxon>Labyrinthulomycetes</taxon>
        <taxon>Thraustochytrida</taxon>
        <taxon>Thraustochytriidae</taxon>
        <taxon>Hondaea</taxon>
    </lineage>
</organism>
<sequence length="168" mass="18473">MIRTAIRRAAPLRSNVVAQRQLHVNAQTARGAAALCRIPGQSLLLQQQHQLQQRATALASARWSVGGARMLSGSLSDNELRSRTNDFQDDFAEARMCLGDANDSLETVYFEEDLQDAQDAVKACLASYEALINDLSPEQAGAFKRENGLKVEQLKGELDALMQSLLEE</sequence>
<proteinExistence type="predicted"/>
<dbReference type="EMBL" id="BEYU01000184">
    <property type="protein sequence ID" value="GBG34225.1"/>
    <property type="molecule type" value="Genomic_DNA"/>
</dbReference>
<protein>
    <submittedName>
        <fullName evidence="1">Uncharacterized protein</fullName>
    </submittedName>
</protein>
<dbReference type="PANTHER" id="PTHR35706:SF1">
    <property type="entry name" value="EMBRYOGENESIS-LIKE PROTEIN"/>
    <property type="match status" value="1"/>
</dbReference>
<dbReference type="InterPro" id="IPR053325">
    <property type="entry name" value="H3-Acetyl_Activator"/>
</dbReference>
<dbReference type="PANTHER" id="PTHR35706">
    <property type="entry name" value="F14O23.11 PROTEIN"/>
    <property type="match status" value="1"/>
</dbReference>
<accession>A0A2R5GUI4</accession>
<dbReference type="AlphaFoldDB" id="A0A2R5GUI4"/>